<accession>A0A326U8W9</accession>
<dbReference type="RefSeq" id="WP_111323815.1">
    <property type="nucleotide sequence ID" value="NZ_BIFX01000003.1"/>
</dbReference>
<reference evidence="1 2" key="1">
    <citation type="submission" date="2018-06" db="EMBL/GenBank/DDBJ databases">
        <title>Genomic Encyclopedia of Archaeal and Bacterial Type Strains, Phase II (KMG-II): from individual species to whole genera.</title>
        <authorList>
            <person name="Goeker M."/>
        </authorList>
    </citation>
    <scope>NUCLEOTIDE SEQUENCE [LARGE SCALE GENOMIC DNA]</scope>
    <source>
        <strain evidence="1 2">ATCC BAA-1881</strain>
    </source>
</reference>
<dbReference type="EMBL" id="QKUF01000011">
    <property type="protein sequence ID" value="PZW28076.1"/>
    <property type="molecule type" value="Genomic_DNA"/>
</dbReference>
<dbReference type="OrthoDB" id="2851305at2"/>
<comment type="caution">
    <text evidence="1">The sequence shown here is derived from an EMBL/GenBank/DDBJ whole genome shotgun (WGS) entry which is preliminary data.</text>
</comment>
<proteinExistence type="predicted"/>
<dbReference type="AlphaFoldDB" id="A0A326U8W9"/>
<evidence type="ECO:0000313" key="2">
    <source>
        <dbReference type="Proteomes" id="UP000248806"/>
    </source>
</evidence>
<keyword evidence="2" id="KW-1185">Reference proteome</keyword>
<evidence type="ECO:0000313" key="1">
    <source>
        <dbReference type="EMBL" id="PZW28076.1"/>
    </source>
</evidence>
<dbReference type="Proteomes" id="UP000248806">
    <property type="component" value="Unassembled WGS sequence"/>
</dbReference>
<protein>
    <recommendedName>
        <fullName evidence="3">SnoaL-like protein</fullName>
    </recommendedName>
</protein>
<name>A0A326U8W9_THEHA</name>
<evidence type="ECO:0008006" key="3">
    <source>
        <dbReference type="Google" id="ProtNLM"/>
    </source>
</evidence>
<gene>
    <name evidence="1" type="ORF">EI42_03454</name>
</gene>
<organism evidence="1 2">
    <name type="scientific">Thermosporothrix hazakensis</name>
    <dbReference type="NCBI Taxonomy" id="644383"/>
    <lineage>
        <taxon>Bacteria</taxon>
        <taxon>Bacillati</taxon>
        <taxon>Chloroflexota</taxon>
        <taxon>Ktedonobacteria</taxon>
        <taxon>Ktedonobacterales</taxon>
        <taxon>Thermosporotrichaceae</taxon>
        <taxon>Thermosporothrix</taxon>
    </lineage>
</organism>
<sequence length="154" mass="17584">MNQVSERVKTFFEGFNRANNSFDPEVRAPFVRDLFVGASPDGVVQAMKKEDYLATTAKAQEYLHALGFQWVHVVPEEEIPLSPQYVLVKIRGTMRLERTPGQQIDLSHDASYILFVGEEMPQIVFALSHEDPMKMARDQYGIDFGEQASWDETI</sequence>